<sequence length="418" mass="45200">MACTKVFVGSLPTGTKPEELRHLFESYGIVVECDIMNRCGFVHMKNAAMAESAIIALNATEFKGQLIVVEAGRPKERKDSLGQSMVRGTFIGINRGGRVGAMCFARSGLGGNLSGPSDDNSFQGGMNFAGNRGNSQFRGHYGRGRGGNLHGGGRGNMNQSSNNGPGPMRNQSFKSSRPAPYQEHVSAGCSDSYEDRSYSYSGNRNGRSSSNNFASKWRAGNYATTPKANVPSQSDYDNAITQSDWRSNMGPGRSQNYGSRNFRNDNNPSVGFSGNTGSSSNNCNFNSYGHKGTLSRGGGQKDRRGFALPTNQSQQQFPNQSQHGPFERNGGNADENIMYQQRSNASNINVNMSRGRGVNRGAYSGNRGDFSGNRGGFGYGSNSYQQQFPPLGSSRSYNGNRGGGYRNTPHQNVPNRRF</sequence>
<dbReference type="PANTHER" id="PTHR23147">
    <property type="entry name" value="SERINE/ARGININE RICH SPLICING FACTOR"/>
    <property type="match status" value="1"/>
</dbReference>
<feature type="region of interest" description="Disordered" evidence="3">
    <location>
        <begin position="115"/>
        <end position="212"/>
    </location>
</feature>
<feature type="compositionally biased region" description="Polar residues" evidence="3">
    <location>
        <begin position="253"/>
        <end position="270"/>
    </location>
</feature>
<dbReference type="EnsemblMetazoa" id="GBRI008171-RA">
    <property type="protein sequence ID" value="GBRI008171-PA"/>
    <property type="gene ID" value="GBRI008171"/>
</dbReference>
<dbReference type="PROSITE" id="PS50102">
    <property type="entry name" value="RRM"/>
    <property type="match status" value="1"/>
</dbReference>
<feature type="compositionally biased region" description="Gly residues" evidence="3">
    <location>
        <begin position="144"/>
        <end position="155"/>
    </location>
</feature>
<evidence type="ECO:0000259" key="4">
    <source>
        <dbReference type="PROSITE" id="PS50102"/>
    </source>
</evidence>
<feature type="region of interest" description="Disordered" evidence="3">
    <location>
        <begin position="374"/>
        <end position="418"/>
    </location>
</feature>
<evidence type="ECO:0000256" key="1">
    <source>
        <dbReference type="ARBA" id="ARBA00022884"/>
    </source>
</evidence>
<feature type="compositionally biased region" description="Polar residues" evidence="3">
    <location>
        <begin position="224"/>
        <end position="246"/>
    </location>
</feature>
<dbReference type="VEuPathDB" id="VectorBase:GBRI008171"/>
<dbReference type="Pfam" id="PF00076">
    <property type="entry name" value="RRM_1"/>
    <property type="match status" value="1"/>
</dbReference>
<reference evidence="6" key="1">
    <citation type="submission" date="2014-03" db="EMBL/GenBank/DDBJ databases">
        <authorList>
            <person name="Aksoy S."/>
            <person name="Warren W."/>
            <person name="Wilson R.K."/>
        </authorList>
    </citation>
    <scope>NUCLEOTIDE SEQUENCE [LARGE SCALE GENOMIC DNA]</scope>
    <source>
        <strain evidence="6">IAEA</strain>
    </source>
</reference>
<feature type="compositionally biased region" description="Low complexity" evidence="3">
    <location>
        <begin position="198"/>
        <end position="212"/>
    </location>
</feature>
<feature type="domain" description="RRM" evidence="4">
    <location>
        <begin position="4"/>
        <end position="74"/>
    </location>
</feature>
<dbReference type="SMART" id="SM00360">
    <property type="entry name" value="RRM"/>
    <property type="match status" value="1"/>
</dbReference>
<feature type="compositionally biased region" description="Polar residues" evidence="3">
    <location>
        <begin position="157"/>
        <end position="175"/>
    </location>
</feature>
<feature type="region of interest" description="Disordered" evidence="3">
    <location>
        <begin position="224"/>
        <end position="275"/>
    </location>
</feature>
<organism evidence="5 6">
    <name type="scientific">Glossina brevipalpis</name>
    <dbReference type="NCBI Taxonomy" id="37001"/>
    <lineage>
        <taxon>Eukaryota</taxon>
        <taxon>Metazoa</taxon>
        <taxon>Ecdysozoa</taxon>
        <taxon>Arthropoda</taxon>
        <taxon>Hexapoda</taxon>
        <taxon>Insecta</taxon>
        <taxon>Pterygota</taxon>
        <taxon>Neoptera</taxon>
        <taxon>Endopterygota</taxon>
        <taxon>Diptera</taxon>
        <taxon>Brachycera</taxon>
        <taxon>Muscomorpha</taxon>
        <taxon>Hippoboscoidea</taxon>
        <taxon>Glossinidae</taxon>
        <taxon>Glossina</taxon>
    </lineage>
</organism>
<dbReference type="Proteomes" id="UP000091820">
    <property type="component" value="Unassembled WGS sequence"/>
</dbReference>
<feature type="compositionally biased region" description="Polar residues" evidence="3">
    <location>
        <begin position="408"/>
        <end position="418"/>
    </location>
</feature>
<name>A0A1A9W6P4_9MUSC</name>
<keyword evidence="6" id="KW-1185">Reference proteome</keyword>
<dbReference type="InterPro" id="IPR050907">
    <property type="entry name" value="SRSF"/>
</dbReference>
<dbReference type="GO" id="GO:0003723">
    <property type="term" value="F:RNA binding"/>
    <property type="evidence" value="ECO:0007669"/>
    <property type="project" value="UniProtKB-UniRule"/>
</dbReference>
<dbReference type="InterPro" id="IPR000504">
    <property type="entry name" value="RRM_dom"/>
</dbReference>
<dbReference type="Gene3D" id="3.30.70.330">
    <property type="match status" value="1"/>
</dbReference>
<evidence type="ECO:0000256" key="2">
    <source>
        <dbReference type="PROSITE-ProRule" id="PRU00176"/>
    </source>
</evidence>
<dbReference type="InterPro" id="IPR012677">
    <property type="entry name" value="Nucleotide-bd_a/b_plait_sf"/>
</dbReference>
<evidence type="ECO:0000313" key="6">
    <source>
        <dbReference type="Proteomes" id="UP000091820"/>
    </source>
</evidence>
<dbReference type="SUPFAM" id="SSF54928">
    <property type="entry name" value="RNA-binding domain, RBD"/>
    <property type="match status" value="1"/>
</dbReference>
<feature type="compositionally biased region" description="Polar residues" evidence="3">
    <location>
        <begin position="115"/>
        <end position="124"/>
    </location>
</feature>
<feature type="compositionally biased region" description="Low complexity" evidence="3">
    <location>
        <begin position="311"/>
        <end position="322"/>
    </location>
</feature>
<proteinExistence type="predicted"/>
<dbReference type="STRING" id="37001.A0A1A9W6P4"/>
<reference evidence="5" key="2">
    <citation type="submission" date="2020-05" db="UniProtKB">
        <authorList>
            <consortium name="EnsemblMetazoa"/>
        </authorList>
    </citation>
    <scope>IDENTIFICATION</scope>
    <source>
        <strain evidence="5">IAEA</strain>
    </source>
</reference>
<feature type="region of interest" description="Disordered" evidence="3">
    <location>
        <begin position="289"/>
        <end position="333"/>
    </location>
</feature>
<accession>A0A1A9W6P4</accession>
<protein>
    <recommendedName>
        <fullName evidence="4">RRM domain-containing protein</fullName>
    </recommendedName>
</protein>
<dbReference type="InterPro" id="IPR035979">
    <property type="entry name" value="RBD_domain_sf"/>
</dbReference>
<evidence type="ECO:0000256" key="3">
    <source>
        <dbReference type="SAM" id="MobiDB-lite"/>
    </source>
</evidence>
<evidence type="ECO:0000313" key="5">
    <source>
        <dbReference type="EnsemblMetazoa" id="GBRI008171-PA"/>
    </source>
</evidence>
<keyword evidence="1 2" id="KW-0694">RNA-binding</keyword>
<dbReference type="AlphaFoldDB" id="A0A1A9W6P4"/>